<dbReference type="GO" id="GO:0000270">
    <property type="term" value="P:peptidoglycan metabolic process"/>
    <property type="evidence" value="ECO:0007669"/>
    <property type="project" value="TreeGrafter"/>
</dbReference>
<dbReference type="PANTHER" id="PTHR30023:SF0">
    <property type="entry name" value="PENICILLIN-SENSITIVE CARBOXYPEPTIDASE A"/>
    <property type="match status" value="1"/>
</dbReference>
<comment type="similarity">
    <text evidence="1">Belongs to the peptidase S13 family.</text>
</comment>
<sequence length="450" mass="49859">MARNDSFCHSDLSEEIEEIIAESKSGVRWGIMIQSQTSDEVVYERNSDEFFIPASNVKLFTSAVALTQLDSDFEITTPIYQQGNPPRLEGLNITGQGDPSLTTSDLEKLATTLKESGVEEIDTVILETGYFSQPYLNSTWEWEDVYAFYGSPANSLILDENSVNLTLTPTTVGEAVNKDWENAIAASQWDVESNVITTPAESDSNLNLRGQLGTAEIYLSGELPEDREEAVWGLAIPNPDHYFRDTLLATLGEKGIQVRNIEFSEGSSERGEEMMRFNSPPLSELLEKVNLESNNLYAESLLRIFIAESPEEDMEVMEESLTGLGINSDHYHFADGSGLSRRNLVTPSAIAQLLKNISLTEAEDIFRSSLPVAGVSGTLENRFQDTPLEGNLQAKTGTMTGISALSGYVELPNYQPLVFSLMVNHYQVSASEKREMMDNILVLLSRLEEC</sequence>
<dbReference type="Gene3D" id="3.40.710.10">
    <property type="entry name" value="DD-peptidase/beta-lactamase superfamily"/>
    <property type="match status" value="2"/>
</dbReference>
<keyword evidence="4" id="KW-1185">Reference proteome</keyword>
<organism evidence="3 4">
    <name type="scientific">Euhalothece natronophila Z-M001</name>
    <dbReference type="NCBI Taxonomy" id="522448"/>
    <lineage>
        <taxon>Bacteria</taxon>
        <taxon>Bacillati</taxon>
        <taxon>Cyanobacteriota</taxon>
        <taxon>Cyanophyceae</taxon>
        <taxon>Oscillatoriophycideae</taxon>
        <taxon>Chroococcales</taxon>
        <taxon>Halothecacae</taxon>
        <taxon>Halothece cluster</taxon>
        <taxon>Euhalothece</taxon>
    </lineage>
</organism>
<dbReference type="Proteomes" id="UP000318453">
    <property type="component" value="Chromosome"/>
</dbReference>
<reference evidence="3" key="1">
    <citation type="submission" date="2019-08" db="EMBL/GenBank/DDBJ databases">
        <title>Carotenoids and Carotenoid Binding Proteins in the Halophilic Cyanobacterium Euhalothece sp. ZM00.</title>
        <authorList>
            <person name="Cho S.M."/>
            <person name="Song J.Y."/>
            <person name="Park Y.-I."/>
        </authorList>
    </citation>
    <scope>NUCLEOTIDE SEQUENCE [LARGE SCALE GENOMIC DNA]</scope>
    <source>
        <strain evidence="3">Z-M001</strain>
    </source>
</reference>
<dbReference type="InterPro" id="IPR000667">
    <property type="entry name" value="Peptidase_S13"/>
</dbReference>
<keyword evidence="2 3" id="KW-0378">Hydrolase</keyword>
<dbReference type="NCBIfam" id="TIGR00666">
    <property type="entry name" value="PBP4"/>
    <property type="match status" value="1"/>
</dbReference>
<dbReference type="GO" id="GO:0009002">
    <property type="term" value="F:serine-type D-Ala-D-Ala carboxypeptidase activity"/>
    <property type="evidence" value="ECO:0007669"/>
    <property type="project" value="UniProtKB-EC"/>
</dbReference>
<evidence type="ECO:0000313" key="3">
    <source>
        <dbReference type="EMBL" id="QDZ41444.1"/>
    </source>
</evidence>
<protein>
    <submittedName>
        <fullName evidence="3">D-alanyl-D-alanine carboxypeptidase/D-alanyl-D-alanine-endopeptidase</fullName>
        <ecNumber evidence="3">3.4.16.4</ecNumber>
    </submittedName>
</protein>
<dbReference type="Gene3D" id="3.50.80.20">
    <property type="entry name" value="D-Ala-D-Ala carboxypeptidase C, peptidase S13"/>
    <property type="match status" value="1"/>
</dbReference>
<dbReference type="InterPro" id="IPR012338">
    <property type="entry name" value="Beta-lactam/transpept-like"/>
</dbReference>
<dbReference type="EC" id="3.4.16.4" evidence="3"/>
<keyword evidence="3" id="KW-0645">Protease</keyword>
<dbReference type="GO" id="GO:0006508">
    <property type="term" value="P:proteolysis"/>
    <property type="evidence" value="ECO:0007669"/>
    <property type="project" value="InterPro"/>
</dbReference>
<dbReference type="OrthoDB" id="9802627at2"/>
<accession>A0A5B8NQU4</accession>
<dbReference type="EMBL" id="CP042326">
    <property type="protein sequence ID" value="QDZ41444.1"/>
    <property type="molecule type" value="Genomic_DNA"/>
</dbReference>
<proteinExistence type="inferred from homology"/>
<dbReference type="SUPFAM" id="SSF56601">
    <property type="entry name" value="beta-lactamase/transpeptidase-like"/>
    <property type="match status" value="1"/>
</dbReference>
<name>A0A5B8NQU4_9CHRO</name>
<evidence type="ECO:0000256" key="1">
    <source>
        <dbReference type="ARBA" id="ARBA00006096"/>
    </source>
</evidence>
<dbReference type="KEGG" id="enn:FRE64_04170"/>
<evidence type="ECO:0000256" key="2">
    <source>
        <dbReference type="ARBA" id="ARBA00022801"/>
    </source>
</evidence>
<gene>
    <name evidence="3" type="primary">dacB</name>
    <name evidence="3" type="ORF">FRE64_04170</name>
</gene>
<dbReference type="Pfam" id="PF02113">
    <property type="entry name" value="Peptidase_S13"/>
    <property type="match status" value="1"/>
</dbReference>
<dbReference type="PRINTS" id="PR00922">
    <property type="entry name" value="DADACBPTASE3"/>
</dbReference>
<dbReference type="PANTHER" id="PTHR30023">
    <property type="entry name" value="D-ALANYL-D-ALANINE CARBOXYPEPTIDASE"/>
    <property type="match status" value="1"/>
</dbReference>
<dbReference type="AlphaFoldDB" id="A0A5B8NQU4"/>
<keyword evidence="3" id="KW-0121">Carboxypeptidase</keyword>
<evidence type="ECO:0000313" key="4">
    <source>
        <dbReference type="Proteomes" id="UP000318453"/>
    </source>
</evidence>